<name>A0A927E838_9HYPH</name>
<evidence type="ECO:0000256" key="13">
    <source>
        <dbReference type="ARBA" id="ARBA00022840"/>
    </source>
</evidence>
<evidence type="ECO:0000256" key="7">
    <source>
        <dbReference type="ARBA" id="ARBA00022630"/>
    </source>
</evidence>
<evidence type="ECO:0000256" key="2">
    <source>
        <dbReference type="ARBA" id="ARBA00012438"/>
    </source>
</evidence>
<dbReference type="InterPro" id="IPR013767">
    <property type="entry name" value="PAS_fold"/>
</dbReference>
<evidence type="ECO:0000313" key="19">
    <source>
        <dbReference type="EMBL" id="MBD3844651.1"/>
    </source>
</evidence>
<evidence type="ECO:0000256" key="8">
    <source>
        <dbReference type="ARBA" id="ARBA00022643"/>
    </source>
</evidence>
<dbReference type="GO" id="GO:0006355">
    <property type="term" value="P:regulation of DNA-templated transcription"/>
    <property type="evidence" value="ECO:0007669"/>
    <property type="project" value="InterPro"/>
</dbReference>
<sequence>MQGMPDIANAPDPRDWLAAIIDGSEDAIVSKNLNGIIQSWNPGATRLFGYAADEVIGKSITILIPQDRLDEEPLILAKIQSGKRVEHFETRRRRKDGSLVDISLTISPIRNENGVIVGASKIARDITEKRAAQEQQQLLMGEMRHRVKNLFALAKAIVAISAKTSANQGDIIADVQARLSSLARAHDLIMSDRLLGPENEQHVGLLTLVRTILEPYATDDRISVRGDDCDVDGKSVTNLALLLHELATNAAKHGSLSTETGRLEVEVSADDDRTRILWRETGGPLPAPGRAGFGSRLEGGLASALNATVERDWQPTGLVASIAISRAAMSA</sequence>
<dbReference type="GO" id="GO:0009881">
    <property type="term" value="F:photoreceptor activity"/>
    <property type="evidence" value="ECO:0007669"/>
    <property type="project" value="UniProtKB-KW"/>
</dbReference>
<keyword evidence="5" id="KW-0597">Phosphoprotein</keyword>
<dbReference type="PROSITE" id="PS50112">
    <property type="entry name" value="PAS"/>
    <property type="match status" value="1"/>
</dbReference>
<keyword evidence="14" id="KW-0157">Chromophore</keyword>
<evidence type="ECO:0000256" key="1">
    <source>
        <dbReference type="ARBA" id="ARBA00000085"/>
    </source>
</evidence>
<evidence type="ECO:0000256" key="3">
    <source>
        <dbReference type="ARBA" id="ARBA00021740"/>
    </source>
</evidence>
<keyword evidence="9" id="KW-0808">Transferase</keyword>
<evidence type="ECO:0000256" key="12">
    <source>
        <dbReference type="ARBA" id="ARBA00022777"/>
    </source>
</evidence>
<dbReference type="Pfam" id="PF07536">
    <property type="entry name" value="HWE_HK"/>
    <property type="match status" value="1"/>
</dbReference>
<dbReference type="InterPro" id="IPR036890">
    <property type="entry name" value="HATPase_C_sf"/>
</dbReference>
<keyword evidence="13" id="KW-0067">ATP-binding</keyword>
<reference evidence="19" key="1">
    <citation type="submission" date="2020-09" db="EMBL/GenBank/DDBJ databases">
        <title>Bosea spartocytisi sp. nov. a root nodule endophyte of Spartocytisus supranubius in the high mountain ecosystem fo the Teide National Park (Canary Islands, Spain).</title>
        <authorList>
            <person name="Pulido-Suarez L."/>
            <person name="Peix A."/>
            <person name="Igual J.M."/>
            <person name="Socas-Perez N."/>
            <person name="Velazquez E."/>
            <person name="Flores-Felix J.D."/>
            <person name="Leon-Barrios M."/>
        </authorList>
    </citation>
    <scope>NUCLEOTIDE SEQUENCE</scope>
    <source>
        <strain evidence="19">SSUT16</strain>
    </source>
</reference>
<dbReference type="EMBL" id="JACXWY010000002">
    <property type="protein sequence ID" value="MBD3844651.1"/>
    <property type="molecule type" value="Genomic_DNA"/>
</dbReference>
<dbReference type="SMART" id="SM00091">
    <property type="entry name" value="PAS"/>
    <property type="match status" value="1"/>
</dbReference>
<keyword evidence="6" id="KW-0716">Sensory transduction</keyword>
<evidence type="ECO:0000259" key="18">
    <source>
        <dbReference type="PROSITE" id="PS50113"/>
    </source>
</evidence>
<gene>
    <name evidence="19" type="ORF">IED13_02980</name>
</gene>
<feature type="domain" description="PAS" evidence="17">
    <location>
        <begin position="13"/>
        <end position="68"/>
    </location>
</feature>
<dbReference type="GO" id="GO:0004673">
    <property type="term" value="F:protein histidine kinase activity"/>
    <property type="evidence" value="ECO:0007669"/>
    <property type="project" value="UniProtKB-EC"/>
</dbReference>
<dbReference type="SUPFAM" id="SSF55785">
    <property type="entry name" value="PYP-like sensor domain (PAS domain)"/>
    <property type="match status" value="1"/>
</dbReference>
<comment type="catalytic activity">
    <reaction evidence="1">
        <text>ATP + protein L-histidine = ADP + protein N-phospho-L-histidine.</text>
        <dbReference type="EC" id="2.7.13.3"/>
    </reaction>
</comment>
<keyword evidence="16" id="KW-0675">Receptor</keyword>
<dbReference type="InterPro" id="IPR000700">
    <property type="entry name" value="PAS-assoc_C"/>
</dbReference>
<evidence type="ECO:0000256" key="10">
    <source>
        <dbReference type="ARBA" id="ARBA00022737"/>
    </source>
</evidence>
<dbReference type="EC" id="2.7.13.3" evidence="2"/>
<evidence type="ECO:0000313" key="20">
    <source>
        <dbReference type="Proteomes" id="UP000619295"/>
    </source>
</evidence>
<evidence type="ECO:0000256" key="11">
    <source>
        <dbReference type="ARBA" id="ARBA00022741"/>
    </source>
</evidence>
<dbReference type="InterPro" id="IPR000014">
    <property type="entry name" value="PAS"/>
</dbReference>
<dbReference type="PANTHER" id="PTHR41523:SF8">
    <property type="entry name" value="ETHYLENE RESPONSE SENSOR PROTEIN"/>
    <property type="match status" value="1"/>
</dbReference>
<evidence type="ECO:0000259" key="17">
    <source>
        <dbReference type="PROSITE" id="PS50112"/>
    </source>
</evidence>
<organism evidence="19 20">
    <name type="scientific">Bosea spartocytisi</name>
    <dbReference type="NCBI Taxonomy" id="2773451"/>
    <lineage>
        <taxon>Bacteria</taxon>
        <taxon>Pseudomonadati</taxon>
        <taxon>Pseudomonadota</taxon>
        <taxon>Alphaproteobacteria</taxon>
        <taxon>Hyphomicrobiales</taxon>
        <taxon>Boseaceae</taxon>
        <taxon>Bosea</taxon>
    </lineage>
</organism>
<keyword evidence="15" id="KW-0843">Virulence</keyword>
<dbReference type="CDD" id="cd00130">
    <property type="entry name" value="PAS"/>
    <property type="match status" value="1"/>
</dbReference>
<dbReference type="SMART" id="SM00911">
    <property type="entry name" value="HWE_HK"/>
    <property type="match status" value="1"/>
</dbReference>
<dbReference type="InterPro" id="IPR011102">
    <property type="entry name" value="Sig_transdc_His_kinase_HWE"/>
</dbReference>
<evidence type="ECO:0000256" key="16">
    <source>
        <dbReference type="ARBA" id="ARBA00023170"/>
    </source>
</evidence>
<evidence type="ECO:0000256" key="14">
    <source>
        <dbReference type="ARBA" id="ARBA00022991"/>
    </source>
</evidence>
<dbReference type="InterPro" id="IPR001610">
    <property type="entry name" value="PAC"/>
</dbReference>
<dbReference type="NCBIfam" id="TIGR00229">
    <property type="entry name" value="sensory_box"/>
    <property type="match status" value="1"/>
</dbReference>
<evidence type="ECO:0000256" key="6">
    <source>
        <dbReference type="ARBA" id="ARBA00022606"/>
    </source>
</evidence>
<keyword evidence="4" id="KW-0600">Photoreceptor protein</keyword>
<dbReference type="RefSeq" id="WP_191123338.1">
    <property type="nucleotide sequence ID" value="NZ_JACXWY010000002.1"/>
</dbReference>
<keyword evidence="12" id="KW-0418">Kinase</keyword>
<keyword evidence="8" id="KW-0288">FMN</keyword>
<dbReference type="PROSITE" id="PS50113">
    <property type="entry name" value="PAC"/>
    <property type="match status" value="1"/>
</dbReference>
<dbReference type="AlphaFoldDB" id="A0A927E838"/>
<dbReference type="Pfam" id="PF00989">
    <property type="entry name" value="PAS"/>
    <property type="match status" value="1"/>
</dbReference>
<evidence type="ECO:0000256" key="9">
    <source>
        <dbReference type="ARBA" id="ARBA00022679"/>
    </source>
</evidence>
<keyword evidence="10" id="KW-0677">Repeat</keyword>
<dbReference type="SMART" id="SM00086">
    <property type="entry name" value="PAC"/>
    <property type="match status" value="1"/>
</dbReference>
<keyword evidence="11" id="KW-0547">Nucleotide-binding</keyword>
<proteinExistence type="predicted"/>
<accession>A0A927E838</accession>
<feature type="domain" description="PAC" evidence="18">
    <location>
        <begin position="86"/>
        <end position="138"/>
    </location>
</feature>
<dbReference type="Gene3D" id="3.30.450.20">
    <property type="entry name" value="PAS domain"/>
    <property type="match status" value="1"/>
</dbReference>
<protein>
    <recommendedName>
        <fullName evidence="3">Blue-light-activated histidine kinase</fullName>
        <ecNumber evidence="2">2.7.13.3</ecNumber>
    </recommendedName>
</protein>
<dbReference type="Proteomes" id="UP000619295">
    <property type="component" value="Unassembled WGS sequence"/>
</dbReference>
<keyword evidence="7" id="KW-0285">Flavoprotein</keyword>
<dbReference type="PANTHER" id="PTHR41523">
    <property type="entry name" value="TWO-COMPONENT SYSTEM SENSOR PROTEIN"/>
    <property type="match status" value="1"/>
</dbReference>
<keyword evidence="20" id="KW-1185">Reference proteome</keyword>
<comment type="caution">
    <text evidence="19">The sequence shown here is derived from an EMBL/GenBank/DDBJ whole genome shotgun (WGS) entry which is preliminary data.</text>
</comment>
<dbReference type="GO" id="GO:0005524">
    <property type="term" value="F:ATP binding"/>
    <property type="evidence" value="ECO:0007669"/>
    <property type="project" value="UniProtKB-KW"/>
</dbReference>
<evidence type="ECO:0000256" key="5">
    <source>
        <dbReference type="ARBA" id="ARBA00022553"/>
    </source>
</evidence>
<dbReference type="Gene3D" id="3.30.565.10">
    <property type="entry name" value="Histidine kinase-like ATPase, C-terminal domain"/>
    <property type="match status" value="1"/>
</dbReference>
<evidence type="ECO:0000256" key="4">
    <source>
        <dbReference type="ARBA" id="ARBA00022543"/>
    </source>
</evidence>
<dbReference type="SUPFAM" id="SSF55874">
    <property type="entry name" value="ATPase domain of HSP90 chaperone/DNA topoisomerase II/histidine kinase"/>
    <property type="match status" value="1"/>
</dbReference>
<evidence type="ECO:0000256" key="15">
    <source>
        <dbReference type="ARBA" id="ARBA00023026"/>
    </source>
</evidence>
<dbReference type="InterPro" id="IPR035965">
    <property type="entry name" value="PAS-like_dom_sf"/>
</dbReference>